<keyword evidence="1" id="KW-0812">Transmembrane</keyword>
<keyword evidence="1" id="KW-1133">Transmembrane helix</keyword>
<protein>
    <submittedName>
        <fullName evidence="2">Uncharacterized protein</fullName>
    </submittedName>
</protein>
<dbReference type="Proteomes" id="UP000256964">
    <property type="component" value="Unassembled WGS sequence"/>
</dbReference>
<reference evidence="2 3" key="1">
    <citation type="journal article" date="2018" name="Biotechnol. Biofuels">
        <title>Integrative visual omics of the white-rot fungus Polyporus brumalis exposes the biotechnological potential of its oxidative enzymes for delignifying raw plant biomass.</title>
        <authorList>
            <person name="Miyauchi S."/>
            <person name="Rancon A."/>
            <person name="Drula E."/>
            <person name="Hage H."/>
            <person name="Chaduli D."/>
            <person name="Favel A."/>
            <person name="Grisel S."/>
            <person name="Henrissat B."/>
            <person name="Herpoel-Gimbert I."/>
            <person name="Ruiz-Duenas F.J."/>
            <person name="Chevret D."/>
            <person name="Hainaut M."/>
            <person name="Lin J."/>
            <person name="Wang M."/>
            <person name="Pangilinan J."/>
            <person name="Lipzen A."/>
            <person name="Lesage-Meessen L."/>
            <person name="Navarro D."/>
            <person name="Riley R."/>
            <person name="Grigoriev I.V."/>
            <person name="Zhou S."/>
            <person name="Raouche S."/>
            <person name="Rosso M.N."/>
        </authorList>
    </citation>
    <scope>NUCLEOTIDE SEQUENCE [LARGE SCALE GENOMIC DNA]</scope>
    <source>
        <strain evidence="2 3">BRFM 1820</strain>
    </source>
</reference>
<accession>A0A371D4A9</accession>
<dbReference type="AlphaFoldDB" id="A0A371D4A9"/>
<evidence type="ECO:0000313" key="3">
    <source>
        <dbReference type="Proteomes" id="UP000256964"/>
    </source>
</evidence>
<evidence type="ECO:0000256" key="1">
    <source>
        <dbReference type="SAM" id="Phobius"/>
    </source>
</evidence>
<organism evidence="2 3">
    <name type="scientific">Lentinus brumalis</name>
    <dbReference type="NCBI Taxonomy" id="2498619"/>
    <lineage>
        <taxon>Eukaryota</taxon>
        <taxon>Fungi</taxon>
        <taxon>Dikarya</taxon>
        <taxon>Basidiomycota</taxon>
        <taxon>Agaricomycotina</taxon>
        <taxon>Agaricomycetes</taxon>
        <taxon>Polyporales</taxon>
        <taxon>Polyporaceae</taxon>
        <taxon>Lentinus</taxon>
    </lineage>
</organism>
<keyword evidence="1" id="KW-0472">Membrane</keyword>
<gene>
    <name evidence="2" type="ORF">OH76DRAFT_1405987</name>
</gene>
<proteinExistence type="predicted"/>
<feature type="transmembrane region" description="Helical" evidence="1">
    <location>
        <begin position="73"/>
        <end position="98"/>
    </location>
</feature>
<dbReference type="EMBL" id="KZ857419">
    <property type="protein sequence ID" value="RDX47374.1"/>
    <property type="molecule type" value="Genomic_DNA"/>
</dbReference>
<sequence>MRTTGLRRDVSSPPHILTSPPMDLSSMLVSRDVTPYLNISSAQLFNVTRKLVVINTELAEAAQYQQFDLKQSIISVALSTLFFGLYTVLAVVAAYVLFSKGIRRKTTAILLGAIVLMWTSALTDWTVTLVAAARVYSHVLDVTRRNLDGFNDVMGCLISLSADELDTASNACPQAQ</sequence>
<feature type="transmembrane region" description="Helical" evidence="1">
    <location>
        <begin position="110"/>
        <end position="136"/>
    </location>
</feature>
<keyword evidence="3" id="KW-1185">Reference proteome</keyword>
<name>A0A371D4A9_9APHY</name>
<evidence type="ECO:0000313" key="2">
    <source>
        <dbReference type="EMBL" id="RDX47374.1"/>
    </source>
</evidence>